<dbReference type="Gene3D" id="2.40.128.270">
    <property type="match status" value="1"/>
</dbReference>
<feature type="domain" description="DUF306" evidence="1">
    <location>
        <begin position="40"/>
        <end position="135"/>
    </location>
</feature>
<accession>A0AAE3EKK5</accession>
<dbReference type="PANTHER" id="PTHR35535:SF1">
    <property type="entry name" value="HEAT SHOCK PROTEIN HSLJ"/>
    <property type="match status" value="1"/>
</dbReference>
<proteinExistence type="predicted"/>
<organism evidence="2 3">
    <name type="scientific">Wocania arenilitoris</name>
    <dbReference type="NCBI Taxonomy" id="2044858"/>
    <lineage>
        <taxon>Bacteria</taxon>
        <taxon>Pseudomonadati</taxon>
        <taxon>Bacteroidota</taxon>
        <taxon>Flavobacteriia</taxon>
        <taxon>Flavobacteriales</taxon>
        <taxon>Flavobacteriaceae</taxon>
        <taxon>Wocania</taxon>
    </lineage>
</organism>
<reference evidence="2" key="1">
    <citation type="submission" date="2022-01" db="EMBL/GenBank/DDBJ databases">
        <title>Draft genome sequence of Sabulilitoribacter arenilitoris KCTC 52401.</title>
        <authorList>
            <person name="Oh J.-S."/>
        </authorList>
    </citation>
    <scope>NUCLEOTIDE SEQUENCE</scope>
    <source>
        <strain evidence="2">HMF6543</strain>
    </source>
</reference>
<sequence length="264" mass="30092">MKSMLMIFSMIVLRCCWGPSDYQLIIAQQNDNTILKELNDTYQIKHLYNRDVSSYKLNIVFNDSTKQVSGFLGCNRFFGSYSLKNNALNFGALGSTKMLCKEEFNKVEIEFFKALEKANLILFTKDGFALYNKKKVLLSAIKKEDNIDVSFEYSAISRGTYKLIKINQKSISSTTTQNGKPNKKACNKADWQKLIDAFETFEVKNILTLKAPSEKRFFDGAAIAVLKITYNNQVYESQSFDHGNPPKEIALLVKEILSISENIE</sequence>
<comment type="caution">
    <text evidence="2">The sequence shown here is derived from an EMBL/GenBank/DDBJ whole genome shotgun (WGS) entry which is preliminary data.</text>
</comment>
<keyword evidence="3" id="KW-1185">Reference proteome</keyword>
<evidence type="ECO:0000313" key="2">
    <source>
        <dbReference type="EMBL" id="MCF7567005.1"/>
    </source>
</evidence>
<dbReference type="EMBL" id="JAKKDU010000001">
    <property type="protein sequence ID" value="MCF7567005.1"/>
    <property type="molecule type" value="Genomic_DNA"/>
</dbReference>
<protein>
    <submittedName>
        <fullName evidence="2">META domain-containing protein</fullName>
    </submittedName>
</protein>
<gene>
    <name evidence="2" type="ORF">L3X37_01325</name>
</gene>
<dbReference type="RefSeq" id="WP_237238363.1">
    <property type="nucleotide sequence ID" value="NZ_JAKKDU010000001.1"/>
</dbReference>
<dbReference type="InterPro" id="IPR053147">
    <property type="entry name" value="Hsp_HslJ-like"/>
</dbReference>
<dbReference type="Proteomes" id="UP001199795">
    <property type="component" value="Unassembled WGS sequence"/>
</dbReference>
<evidence type="ECO:0000313" key="3">
    <source>
        <dbReference type="Proteomes" id="UP001199795"/>
    </source>
</evidence>
<name>A0AAE3EKK5_9FLAO</name>
<dbReference type="InterPro" id="IPR005184">
    <property type="entry name" value="DUF306_Meta_HslJ"/>
</dbReference>
<dbReference type="AlphaFoldDB" id="A0AAE3EKK5"/>
<dbReference type="InterPro" id="IPR038670">
    <property type="entry name" value="HslJ-like_sf"/>
</dbReference>
<evidence type="ECO:0000259" key="1">
    <source>
        <dbReference type="Pfam" id="PF03724"/>
    </source>
</evidence>
<dbReference type="Pfam" id="PF03724">
    <property type="entry name" value="META"/>
    <property type="match status" value="1"/>
</dbReference>
<dbReference type="PANTHER" id="PTHR35535">
    <property type="entry name" value="HEAT SHOCK PROTEIN HSLJ"/>
    <property type="match status" value="1"/>
</dbReference>